<accession>A0A2M4CEP1</accession>
<protein>
    <submittedName>
        <fullName evidence="1">Putative secreted protein</fullName>
    </submittedName>
</protein>
<proteinExistence type="predicted"/>
<dbReference type="AlphaFoldDB" id="A0A2M4CEP1"/>
<evidence type="ECO:0000313" key="1">
    <source>
        <dbReference type="EMBL" id="MBW63816.1"/>
    </source>
</evidence>
<dbReference type="EMBL" id="GGFJ01014675">
    <property type="protein sequence ID" value="MBW63816.1"/>
    <property type="molecule type" value="Transcribed_RNA"/>
</dbReference>
<reference evidence="1" key="1">
    <citation type="submission" date="2018-01" db="EMBL/GenBank/DDBJ databases">
        <title>An insight into the sialome of Amazonian anophelines.</title>
        <authorList>
            <person name="Ribeiro J.M."/>
            <person name="Scarpassa V."/>
            <person name="Calvo E."/>
        </authorList>
    </citation>
    <scope>NUCLEOTIDE SEQUENCE</scope>
    <source>
        <tissue evidence="1">Salivary glands</tissue>
    </source>
</reference>
<organism evidence="1">
    <name type="scientific">Anopheles marajoara</name>
    <dbReference type="NCBI Taxonomy" id="58244"/>
    <lineage>
        <taxon>Eukaryota</taxon>
        <taxon>Metazoa</taxon>
        <taxon>Ecdysozoa</taxon>
        <taxon>Arthropoda</taxon>
        <taxon>Hexapoda</taxon>
        <taxon>Insecta</taxon>
        <taxon>Pterygota</taxon>
        <taxon>Neoptera</taxon>
        <taxon>Endopterygota</taxon>
        <taxon>Diptera</taxon>
        <taxon>Nematocera</taxon>
        <taxon>Culicoidea</taxon>
        <taxon>Culicidae</taxon>
        <taxon>Anophelinae</taxon>
        <taxon>Anopheles</taxon>
    </lineage>
</organism>
<sequence length="68" mass="7800">MSLCICLICFQPSRVAWPVLRTHTRYSLESQPLSLMRGQAMYLLSFPFPMTSARVLLNMYNNLSGTSR</sequence>
<name>A0A2M4CEP1_9DIPT</name>